<dbReference type="EMBL" id="JBDODL010000509">
    <property type="protein sequence ID" value="MES1920091.1"/>
    <property type="molecule type" value="Genomic_DNA"/>
</dbReference>
<comment type="caution">
    <text evidence="2">The sequence shown here is derived from an EMBL/GenBank/DDBJ whole genome shotgun (WGS) entry which is preliminary data.</text>
</comment>
<dbReference type="Pfam" id="PF04194">
    <property type="entry name" value="PDCD2_C"/>
    <property type="match status" value="1"/>
</dbReference>
<accession>A0ABV2AK82</accession>
<dbReference type="Proteomes" id="UP001439008">
    <property type="component" value="Unassembled WGS sequence"/>
</dbReference>
<evidence type="ECO:0000313" key="3">
    <source>
        <dbReference type="Proteomes" id="UP001439008"/>
    </source>
</evidence>
<sequence>MAELGVAKLPAKPNFANDHKTTKFGGSPKWPKVPPFPSLTKCEKCKSQKTLILQLYAPVENWHRQIFVVGCLKANCVNSKNGITAISYATSSLELEDGDLSNIDQSLTKPELKPIEIEAMEEPEEEKRETEIAEKIITSENTEEYEKPKMDQFVKFSLKMQLEPKQFFRYHFGTKPLLIKVENLPKFRCKNCGKELLFEFQLMPYVFRQVEKFQQDDNIDINLATVAFFACGNECVLDDFVELQSYAQKAD</sequence>
<gene>
    <name evidence="2" type="primary">PDCD2</name>
    <name evidence="2" type="ORF">MHBO_001810</name>
</gene>
<organism evidence="2 3">
    <name type="scientific">Bonamia ostreae</name>
    <dbReference type="NCBI Taxonomy" id="126728"/>
    <lineage>
        <taxon>Eukaryota</taxon>
        <taxon>Sar</taxon>
        <taxon>Rhizaria</taxon>
        <taxon>Endomyxa</taxon>
        <taxon>Ascetosporea</taxon>
        <taxon>Haplosporida</taxon>
        <taxon>Bonamia</taxon>
    </lineage>
</organism>
<evidence type="ECO:0000313" key="2">
    <source>
        <dbReference type="EMBL" id="MES1920091.1"/>
    </source>
</evidence>
<keyword evidence="3" id="KW-1185">Reference proteome</keyword>
<dbReference type="InterPro" id="IPR052815">
    <property type="entry name" value="PDCD2-like_regulator"/>
</dbReference>
<reference evidence="2 3" key="1">
    <citation type="journal article" date="2024" name="BMC Biol.">
        <title>Comparative genomics of Ascetosporea gives new insight into the evolutionary basis for animal parasitism in Rhizaria.</title>
        <authorList>
            <person name="Hiltunen Thoren M."/>
            <person name="Onut-Brannstrom I."/>
            <person name="Alfjorden A."/>
            <person name="Peckova H."/>
            <person name="Swords F."/>
            <person name="Hooper C."/>
            <person name="Holzer A.S."/>
            <person name="Bass D."/>
            <person name="Burki F."/>
        </authorList>
    </citation>
    <scope>NUCLEOTIDE SEQUENCE [LARGE SCALE GENOMIC DNA]</scope>
    <source>
        <strain evidence="2">20-A016</strain>
    </source>
</reference>
<evidence type="ECO:0000259" key="1">
    <source>
        <dbReference type="Pfam" id="PF04194"/>
    </source>
</evidence>
<name>A0ABV2AK82_9EUKA</name>
<feature type="domain" description="Programmed cell death protein 2 C-terminal" evidence="1">
    <location>
        <begin position="151"/>
        <end position="238"/>
    </location>
</feature>
<proteinExistence type="predicted"/>
<dbReference type="PANTHER" id="PTHR46421:SF1">
    <property type="entry name" value="PROGRAMMED CELL DEATH PROTEIN 2-LIKE"/>
    <property type="match status" value="1"/>
</dbReference>
<dbReference type="PANTHER" id="PTHR46421">
    <property type="entry name" value="PROGRAMMED CELL DEATH PROTEIN 2-LIKE"/>
    <property type="match status" value="1"/>
</dbReference>
<dbReference type="InterPro" id="IPR007320">
    <property type="entry name" value="PDCD2_C"/>
</dbReference>
<protein>
    <submittedName>
        <fullName evidence="2">Programmed cell death protein 2</fullName>
    </submittedName>
</protein>